<sequence>MNPVDIGLPDDQLQKIELNQEHLTRDFIFCNHHRETATPAAKPAKTDAEHYLERGATGYATHHQTYTKETKTSRTTHRQSIHEAALDHSPETNSLNMHPHQGKELWLTRPKTLCLTRICNGESAEGHLGLETKATP</sequence>
<proteinExistence type="predicted"/>
<evidence type="ECO:0000313" key="3">
    <source>
        <dbReference type="Proteomes" id="UP000266723"/>
    </source>
</evidence>
<dbReference type="EMBL" id="QGKV02000649">
    <property type="protein sequence ID" value="KAF3577573.1"/>
    <property type="molecule type" value="Genomic_DNA"/>
</dbReference>
<dbReference type="Proteomes" id="UP000266723">
    <property type="component" value="Unassembled WGS sequence"/>
</dbReference>
<reference evidence="2 3" key="3">
    <citation type="journal article" date="2020" name="BMC Genomics">
        <title>Intraspecific diversification of the crop wild relative Brassica cretica Lam. using demographic model selection.</title>
        <authorList>
            <person name="Kioukis A."/>
            <person name="Michalopoulou V.A."/>
            <person name="Briers L."/>
            <person name="Pirintsos S."/>
            <person name="Studholme D.J."/>
            <person name="Pavlidis P."/>
            <person name="Sarris P.F."/>
        </authorList>
    </citation>
    <scope>NUCLEOTIDE SEQUENCE [LARGE SCALE GENOMIC DNA]</scope>
    <source>
        <strain evidence="3">cv. PFS-1207/04</strain>
        <strain evidence="2">PFS-1207/04</strain>
    </source>
</reference>
<keyword evidence="3" id="KW-1185">Reference proteome</keyword>
<name>A0A3N6QTI4_BRACR</name>
<dbReference type="EMBL" id="QGKY02000094">
    <property type="protein sequence ID" value="KAF2603434.1"/>
    <property type="molecule type" value="Genomic_DNA"/>
</dbReference>
<protein>
    <submittedName>
        <fullName evidence="1">Uncharacterized protein</fullName>
    </submittedName>
</protein>
<reference evidence="2" key="2">
    <citation type="submission" date="2019-12" db="EMBL/GenBank/DDBJ databases">
        <authorList>
            <person name="Studholme D.J."/>
            <person name="Sarris P."/>
        </authorList>
    </citation>
    <scope>NUCLEOTIDE SEQUENCE</scope>
    <source>
        <strain evidence="2">PFS-1207/04</strain>
        <tissue evidence="2">Leaf</tissue>
    </source>
</reference>
<organism evidence="1">
    <name type="scientific">Brassica cretica</name>
    <name type="common">Mustard</name>
    <dbReference type="NCBI Taxonomy" id="69181"/>
    <lineage>
        <taxon>Eukaryota</taxon>
        <taxon>Viridiplantae</taxon>
        <taxon>Streptophyta</taxon>
        <taxon>Embryophyta</taxon>
        <taxon>Tracheophyta</taxon>
        <taxon>Spermatophyta</taxon>
        <taxon>Magnoliopsida</taxon>
        <taxon>eudicotyledons</taxon>
        <taxon>Gunneridae</taxon>
        <taxon>Pentapetalae</taxon>
        <taxon>rosids</taxon>
        <taxon>malvids</taxon>
        <taxon>Brassicales</taxon>
        <taxon>Brassicaceae</taxon>
        <taxon>Brassiceae</taxon>
        <taxon>Brassica</taxon>
    </lineage>
</organism>
<dbReference type="AlphaFoldDB" id="A0A3N6QTI4"/>
<evidence type="ECO:0000313" key="1">
    <source>
        <dbReference type="EMBL" id="KAF2603434.1"/>
    </source>
</evidence>
<gene>
    <name evidence="2" type="ORF">DY000_02032841</name>
    <name evidence="1" type="ORF">F2Q70_00026937</name>
</gene>
<comment type="caution">
    <text evidence="1">The sequence shown here is derived from an EMBL/GenBank/DDBJ whole genome shotgun (WGS) entry which is preliminary data.</text>
</comment>
<reference evidence="1" key="1">
    <citation type="submission" date="2019-12" db="EMBL/GenBank/DDBJ databases">
        <title>Genome sequencing and annotation of Brassica cretica.</title>
        <authorList>
            <person name="Studholme D.J."/>
            <person name="Sarris P.F."/>
        </authorList>
    </citation>
    <scope>NUCLEOTIDE SEQUENCE</scope>
    <source>
        <strain evidence="1">PFS-102/07</strain>
        <tissue evidence="1">Leaf</tissue>
    </source>
</reference>
<accession>A0A3N6QTI4</accession>
<evidence type="ECO:0000313" key="2">
    <source>
        <dbReference type="EMBL" id="KAF3577573.1"/>
    </source>
</evidence>